<dbReference type="InterPro" id="IPR016193">
    <property type="entry name" value="Cytidine_deaminase-like"/>
</dbReference>
<dbReference type="AlphaFoldDB" id="A0A8S0QHQ1"/>
<keyword evidence="1" id="KW-0819">tRNA processing</keyword>
<name>A0A8S0QHQ1_OLEEU</name>
<dbReference type="PANTHER" id="PTHR11079">
    <property type="entry name" value="CYTOSINE DEAMINASE FAMILY MEMBER"/>
    <property type="match status" value="1"/>
</dbReference>
<dbReference type="InterPro" id="IPR002125">
    <property type="entry name" value="CMP_dCMP_dom"/>
</dbReference>
<dbReference type="PROSITE" id="PS51747">
    <property type="entry name" value="CYT_DCMP_DEAMINASES_2"/>
    <property type="match status" value="1"/>
</dbReference>
<feature type="domain" description="CMP/dCMP-type deaminase" evidence="3">
    <location>
        <begin position="47"/>
        <end position="165"/>
    </location>
</feature>
<evidence type="ECO:0000259" key="3">
    <source>
        <dbReference type="PROSITE" id="PS51747"/>
    </source>
</evidence>
<evidence type="ECO:0000256" key="2">
    <source>
        <dbReference type="ARBA" id="ARBA00038160"/>
    </source>
</evidence>
<comment type="similarity">
    <text evidence="2">Belongs to the cytidine and deoxycytidylate deaminase family. ADAT3 subfamily.</text>
</comment>
<gene>
    <name evidence="4" type="ORF">OLEA9_A046217</name>
</gene>
<dbReference type="GO" id="GO:0052717">
    <property type="term" value="F:tRNA-specific adenosine-34 deaminase activity"/>
    <property type="evidence" value="ECO:0007669"/>
    <property type="project" value="TreeGrafter"/>
</dbReference>
<evidence type="ECO:0000313" key="5">
    <source>
        <dbReference type="Proteomes" id="UP000594638"/>
    </source>
</evidence>
<dbReference type="SUPFAM" id="SSF53927">
    <property type="entry name" value="Cytidine deaminase-like"/>
    <property type="match status" value="1"/>
</dbReference>
<dbReference type="EMBL" id="CACTIH010001880">
    <property type="protein sequence ID" value="CAA2967330.1"/>
    <property type="molecule type" value="Genomic_DNA"/>
</dbReference>
<organism evidence="4 5">
    <name type="scientific">Olea europaea subsp. europaea</name>
    <dbReference type="NCBI Taxonomy" id="158383"/>
    <lineage>
        <taxon>Eukaryota</taxon>
        <taxon>Viridiplantae</taxon>
        <taxon>Streptophyta</taxon>
        <taxon>Embryophyta</taxon>
        <taxon>Tracheophyta</taxon>
        <taxon>Spermatophyta</taxon>
        <taxon>Magnoliopsida</taxon>
        <taxon>eudicotyledons</taxon>
        <taxon>Gunneridae</taxon>
        <taxon>Pentapetalae</taxon>
        <taxon>asterids</taxon>
        <taxon>lamiids</taxon>
        <taxon>Lamiales</taxon>
        <taxon>Oleaceae</taxon>
        <taxon>Oleeae</taxon>
        <taxon>Olea</taxon>
    </lineage>
</organism>
<dbReference type="GO" id="GO:0005634">
    <property type="term" value="C:nucleus"/>
    <property type="evidence" value="ECO:0007669"/>
    <property type="project" value="TreeGrafter"/>
</dbReference>
<keyword evidence="5" id="KW-1185">Reference proteome</keyword>
<comment type="caution">
    <text evidence="4">The sequence shown here is derived from an EMBL/GenBank/DDBJ whole genome shotgun (WGS) entry which is preliminary data.</text>
</comment>
<protein>
    <submittedName>
        <fullName evidence="4">Probable inactive tRNA-specific adenosine deaminase 3</fullName>
    </submittedName>
</protein>
<reference evidence="4 5" key="1">
    <citation type="submission" date="2019-12" db="EMBL/GenBank/DDBJ databases">
        <authorList>
            <person name="Alioto T."/>
            <person name="Alioto T."/>
            <person name="Gomez Garrido J."/>
        </authorList>
    </citation>
    <scope>NUCLEOTIDE SEQUENCE [LARGE SCALE GENOMIC DNA]</scope>
</reference>
<dbReference type="Gene3D" id="3.40.140.10">
    <property type="entry name" value="Cytidine Deaminase, domain 2"/>
    <property type="match status" value="1"/>
</dbReference>
<sequence length="189" mass="21668">METSCSSFPEAAQFNFIKAKNCQSFLSKCSCSSKDTKHSYNGVSCLRPWSWFEHELHTCSGSWHPLQRAVIVENSAVRDRHLFPGNGRSADEYVQEDYKLNDDGNMNCFANHLSDSSRPYLCTGYDIYSLLLWEPCTMCAMALVHQRIKVIFYAFPNARDGALGNWNNCRENHTNFLVGKDLHQMDFVM</sequence>
<proteinExistence type="inferred from homology"/>
<dbReference type="Proteomes" id="UP000594638">
    <property type="component" value="Unassembled WGS sequence"/>
</dbReference>
<dbReference type="GO" id="GO:0008033">
    <property type="term" value="P:tRNA processing"/>
    <property type="evidence" value="ECO:0007669"/>
    <property type="project" value="UniProtKB-KW"/>
</dbReference>
<evidence type="ECO:0000256" key="1">
    <source>
        <dbReference type="ARBA" id="ARBA00022694"/>
    </source>
</evidence>
<dbReference type="PANTHER" id="PTHR11079:SF156">
    <property type="entry name" value="INACTIVE TRNA-SPECIFIC ADENOSINE DEAMINASE-LIKE PROTEIN 3-RELATED"/>
    <property type="match status" value="1"/>
</dbReference>
<accession>A0A8S0QHQ1</accession>
<dbReference type="OrthoDB" id="3180714at2759"/>
<dbReference type="GO" id="GO:0005737">
    <property type="term" value="C:cytoplasm"/>
    <property type="evidence" value="ECO:0007669"/>
    <property type="project" value="TreeGrafter"/>
</dbReference>
<dbReference type="Gramene" id="OE9A046217T3">
    <property type="protein sequence ID" value="OE9A046217C3"/>
    <property type="gene ID" value="OE9A046217"/>
</dbReference>
<evidence type="ECO:0000313" key="4">
    <source>
        <dbReference type="EMBL" id="CAA2967330.1"/>
    </source>
</evidence>